<organism evidence="2 3">
    <name type="scientific">Luteolibacter ambystomatis</name>
    <dbReference type="NCBI Taxonomy" id="2824561"/>
    <lineage>
        <taxon>Bacteria</taxon>
        <taxon>Pseudomonadati</taxon>
        <taxon>Verrucomicrobiota</taxon>
        <taxon>Verrucomicrobiia</taxon>
        <taxon>Verrucomicrobiales</taxon>
        <taxon>Verrucomicrobiaceae</taxon>
        <taxon>Luteolibacter</taxon>
    </lineage>
</organism>
<sequence>MSDPESNPLRNLLSGIDLGPAWARGDAPAKQPRERSGTDAPRRDNRDRGPREDRDGERRGGGGGRRFEGNRDDRRGGGGQRGNYEDRRSGPPRLEEAVPAAGVRVQLHPDTPAVHLIAKEVHHVARVYSLFDIAQILLAQRDRCRAVFEVSESKPALFLGKHDGSLWQTKEEAVRHFWQTEARGALFDEETVEVDPPAGNFQSVARCGLSGEWLGPPNFHSYQTNLRRLHRERFAHLPFEVYSSKVRTERGEEAVNAWLETMKKRVRWRLKGSDEETPWIEDSAEAERQFATKHFEEAFSEIRKAEISAGIPAKHLSPSLLASLKVAGSHARKHPAVLIPAVCRMLEAEHLPVFKREGKLFTGPARPHPLSSDAVLAERPAAIVNWLQGKKDPKLADLWKAVLPEGVEEAPQEWLSDLFWLLTQGHVLLYSNDRMVMPERRQAAPAPAAASTEEAPSAAKKKRKRKPKKRKPKKRTGVERRKLKLNPMVLRIAKSLPDHPFRHQLRNRTLRRTQVLAARDEE</sequence>
<dbReference type="Proteomes" id="UP000676169">
    <property type="component" value="Chromosome"/>
</dbReference>
<keyword evidence="3" id="KW-1185">Reference proteome</keyword>
<proteinExistence type="predicted"/>
<feature type="region of interest" description="Disordered" evidence="1">
    <location>
        <begin position="1"/>
        <end position="93"/>
    </location>
</feature>
<name>A0A975PGF9_9BACT</name>
<accession>A0A975PGF9</accession>
<dbReference type="KEGG" id="lamb:KBB96_06505"/>
<protein>
    <submittedName>
        <fullName evidence="2">Uncharacterized protein</fullName>
    </submittedName>
</protein>
<reference evidence="2" key="1">
    <citation type="submission" date="2021-04" db="EMBL/GenBank/DDBJ databases">
        <title>Luteolibacter sp. 32A isolated from the skin of an Anderson's salamander (Ambystoma andersonii).</title>
        <authorList>
            <person name="Spergser J."/>
            <person name="Busse H.-J."/>
        </authorList>
    </citation>
    <scope>NUCLEOTIDE SEQUENCE</scope>
    <source>
        <strain evidence="2">32A</strain>
    </source>
</reference>
<dbReference type="AlphaFoldDB" id="A0A975PGF9"/>
<feature type="compositionally biased region" description="Basic residues" evidence="1">
    <location>
        <begin position="459"/>
        <end position="475"/>
    </location>
</feature>
<gene>
    <name evidence="2" type="ORF">KBB96_06505</name>
</gene>
<dbReference type="EMBL" id="CP073100">
    <property type="protein sequence ID" value="QUE52540.1"/>
    <property type="molecule type" value="Genomic_DNA"/>
</dbReference>
<evidence type="ECO:0000256" key="1">
    <source>
        <dbReference type="SAM" id="MobiDB-lite"/>
    </source>
</evidence>
<feature type="region of interest" description="Disordered" evidence="1">
    <location>
        <begin position="440"/>
        <end position="486"/>
    </location>
</feature>
<dbReference type="RefSeq" id="WP_211633726.1">
    <property type="nucleotide sequence ID" value="NZ_CP073100.1"/>
</dbReference>
<feature type="compositionally biased region" description="Low complexity" evidence="1">
    <location>
        <begin position="443"/>
        <end position="458"/>
    </location>
</feature>
<evidence type="ECO:0000313" key="2">
    <source>
        <dbReference type="EMBL" id="QUE52540.1"/>
    </source>
</evidence>
<feature type="compositionally biased region" description="Basic and acidic residues" evidence="1">
    <location>
        <begin position="83"/>
        <end position="93"/>
    </location>
</feature>
<feature type="compositionally biased region" description="Basic and acidic residues" evidence="1">
    <location>
        <begin position="31"/>
        <end position="76"/>
    </location>
</feature>
<evidence type="ECO:0000313" key="3">
    <source>
        <dbReference type="Proteomes" id="UP000676169"/>
    </source>
</evidence>